<keyword evidence="2" id="KW-1185">Reference proteome</keyword>
<gene>
    <name evidence="1" type="ORF">EVAR_41352_1</name>
</gene>
<dbReference type="EMBL" id="BGZK01000914">
    <property type="protein sequence ID" value="GBP64937.1"/>
    <property type="molecule type" value="Genomic_DNA"/>
</dbReference>
<accession>A0A4C1XRX3</accession>
<dbReference type="OrthoDB" id="10032414at2759"/>
<evidence type="ECO:0000313" key="1">
    <source>
        <dbReference type="EMBL" id="GBP64937.1"/>
    </source>
</evidence>
<dbReference type="AlphaFoldDB" id="A0A4C1XRX3"/>
<dbReference type="Proteomes" id="UP000299102">
    <property type="component" value="Unassembled WGS sequence"/>
</dbReference>
<evidence type="ECO:0000313" key="2">
    <source>
        <dbReference type="Proteomes" id="UP000299102"/>
    </source>
</evidence>
<evidence type="ECO:0008006" key="3">
    <source>
        <dbReference type="Google" id="ProtNLM"/>
    </source>
</evidence>
<organism evidence="1 2">
    <name type="scientific">Eumeta variegata</name>
    <name type="common">Bagworm moth</name>
    <name type="synonym">Eumeta japonica</name>
    <dbReference type="NCBI Taxonomy" id="151549"/>
    <lineage>
        <taxon>Eukaryota</taxon>
        <taxon>Metazoa</taxon>
        <taxon>Ecdysozoa</taxon>
        <taxon>Arthropoda</taxon>
        <taxon>Hexapoda</taxon>
        <taxon>Insecta</taxon>
        <taxon>Pterygota</taxon>
        <taxon>Neoptera</taxon>
        <taxon>Endopterygota</taxon>
        <taxon>Lepidoptera</taxon>
        <taxon>Glossata</taxon>
        <taxon>Ditrysia</taxon>
        <taxon>Tineoidea</taxon>
        <taxon>Psychidae</taxon>
        <taxon>Oiketicinae</taxon>
        <taxon>Eumeta</taxon>
    </lineage>
</organism>
<name>A0A4C1XRX3_EUMVA</name>
<protein>
    <recommendedName>
        <fullName evidence="3">Mos1 transposase HTH domain-containing protein</fullName>
    </recommendedName>
</protein>
<reference evidence="1 2" key="1">
    <citation type="journal article" date="2019" name="Commun. Biol.">
        <title>The bagworm genome reveals a unique fibroin gene that provides high tensile strength.</title>
        <authorList>
            <person name="Kono N."/>
            <person name="Nakamura H."/>
            <person name="Ohtoshi R."/>
            <person name="Tomita M."/>
            <person name="Numata K."/>
            <person name="Arakawa K."/>
        </authorList>
    </citation>
    <scope>NUCLEOTIDE SEQUENCE [LARGE SCALE GENOMIC DNA]</scope>
</reference>
<proteinExistence type="predicted"/>
<sequence>MQSVRVEQNWFKHFQSGNFDVKDELYSGRPVTDKPDLRVLTTFLSMPAELQCHNIDSHNACTHVCSTETSAAPELHSLGLHSGSEWPAPLQ</sequence>
<comment type="caution">
    <text evidence="1">The sequence shown here is derived from an EMBL/GenBank/DDBJ whole genome shotgun (WGS) entry which is preliminary data.</text>
</comment>